<keyword evidence="2" id="KW-0812">Transmembrane</keyword>
<evidence type="ECO:0000259" key="6">
    <source>
        <dbReference type="Pfam" id="PF12129"/>
    </source>
</evidence>
<reference evidence="7" key="1">
    <citation type="submission" date="2020-04" db="EMBL/GenBank/DDBJ databases">
        <authorList>
            <person name="Alioto T."/>
            <person name="Alioto T."/>
            <person name="Gomez Garrido J."/>
        </authorList>
    </citation>
    <scope>NUCLEOTIDE SEQUENCE</scope>
    <source>
        <strain evidence="7">A484AB</strain>
    </source>
</reference>
<feature type="non-terminal residue" evidence="7">
    <location>
        <position position="1"/>
    </location>
</feature>
<accession>A0A6S7HLU0</accession>
<organism evidence="7 8">
    <name type="scientific">Paramuricea clavata</name>
    <name type="common">Red gorgonian</name>
    <name type="synonym">Violescent sea-whip</name>
    <dbReference type="NCBI Taxonomy" id="317549"/>
    <lineage>
        <taxon>Eukaryota</taxon>
        <taxon>Metazoa</taxon>
        <taxon>Cnidaria</taxon>
        <taxon>Anthozoa</taxon>
        <taxon>Octocorallia</taxon>
        <taxon>Malacalcyonacea</taxon>
        <taxon>Plexauridae</taxon>
        <taxon>Paramuricea</taxon>
    </lineage>
</organism>
<keyword evidence="7" id="KW-0238">DNA-binding</keyword>
<dbReference type="EMBL" id="CACRXK020004922">
    <property type="protein sequence ID" value="CAB4004493.1"/>
    <property type="molecule type" value="Genomic_DNA"/>
</dbReference>
<dbReference type="AlphaFoldDB" id="A0A6S7HLU0"/>
<feature type="domain" description="PHTF1/2 N-terminal" evidence="6">
    <location>
        <begin position="2"/>
        <end position="81"/>
    </location>
</feature>
<dbReference type="OrthoDB" id="10066656at2759"/>
<dbReference type="GO" id="GO:0005783">
    <property type="term" value="C:endoplasmic reticulum"/>
    <property type="evidence" value="ECO:0007669"/>
    <property type="project" value="InterPro"/>
</dbReference>
<evidence type="ECO:0000256" key="1">
    <source>
        <dbReference type="ARBA" id="ARBA00004141"/>
    </source>
</evidence>
<dbReference type="InterPro" id="IPR039775">
    <property type="entry name" value="PHTF1/2"/>
</dbReference>
<sequence length="81" mass="9409">MDTSDPIAWFQQKIGRYDKALWERTIEQKEIKVLEDLNCVPRKTGNVKPELIDIDLIRGSTFSKAKPVHGWFAVLRKGLLR</sequence>
<proteinExistence type="predicted"/>
<evidence type="ECO:0000313" key="7">
    <source>
        <dbReference type="EMBL" id="CAB4004493.1"/>
    </source>
</evidence>
<dbReference type="GO" id="GO:0016020">
    <property type="term" value="C:membrane"/>
    <property type="evidence" value="ECO:0007669"/>
    <property type="project" value="UniProtKB-SubCell"/>
</dbReference>
<gene>
    <name evidence="7" type="ORF">PACLA_8A026927</name>
</gene>
<comment type="caution">
    <text evidence="7">The sequence shown here is derived from an EMBL/GenBank/DDBJ whole genome shotgun (WGS) entry which is preliminary data.</text>
</comment>
<dbReference type="Pfam" id="PF12129">
    <property type="entry name" value="PHTF1-2_N"/>
    <property type="match status" value="1"/>
</dbReference>
<keyword evidence="5" id="KW-0325">Glycoprotein</keyword>
<comment type="subcellular location">
    <subcellularLocation>
        <location evidence="1">Membrane</location>
        <topology evidence="1">Multi-pass membrane protein</topology>
    </subcellularLocation>
</comment>
<keyword evidence="8" id="KW-1185">Reference proteome</keyword>
<keyword evidence="7" id="KW-0371">Homeobox</keyword>
<protein>
    <submittedName>
        <fullName evidence="7">Homeodomain transcription factor 2</fullName>
    </submittedName>
</protein>
<evidence type="ECO:0000256" key="3">
    <source>
        <dbReference type="ARBA" id="ARBA00022989"/>
    </source>
</evidence>
<evidence type="ECO:0000256" key="4">
    <source>
        <dbReference type="ARBA" id="ARBA00023136"/>
    </source>
</evidence>
<keyword evidence="3" id="KW-1133">Transmembrane helix</keyword>
<evidence type="ECO:0000256" key="5">
    <source>
        <dbReference type="ARBA" id="ARBA00023180"/>
    </source>
</evidence>
<dbReference type="PANTHER" id="PTHR12680:SF6">
    <property type="entry name" value="PROTEIN PHTF"/>
    <property type="match status" value="1"/>
</dbReference>
<keyword evidence="4" id="KW-0472">Membrane</keyword>
<name>A0A6S7HLU0_PARCT</name>
<evidence type="ECO:0000256" key="2">
    <source>
        <dbReference type="ARBA" id="ARBA00022692"/>
    </source>
</evidence>
<dbReference type="GO" id="GO:0003677">
    <property type="term" value="F:DNA binding"/>
    <property type="evidence" value="ECO:0007669"/>
    <property type="project" value="UniProtKB-KW"/>
</dbReference>
<evidence type="ECO:0000313" key="8">
    <source>
        <dbReference type="Proteomes" id="UP001152795"/>
    </source>
</evidence>
<dbReference type="InterPro" id="IPR021980">
    <property type="entry name" value="PHTF1/2_N"/>
</dbReference>
<dbReference type="Proteomes" id="UP001152795">
    <property type="component" value="Unassembled WGS sequence"/>
</dbReference>
<dbReference type="PANTHER" id="PTHR12680">
    <property type="entry name" value="PUTATIVE HOMEODOMAIN TRANSCRIPTION FACTOR PHTF"/>
    <property type="match status" value="1"/>
</dbReference>